<dbReference type="GeneID" id="8248490"/>
<feature type="region of interest" description="Disordered" evidence="1">
    <location>
        <begin position="493"/>
        <end position="521"/>
    </location>
</feature>
<dbReference type="EMBL" id="CP001331">
    <property type="protein sequence ID" value="ACO67057.1"/>
    <property type="molecule type" value="Genomic_DNA"/>
</dbReference>
<dbReference type="OrthoDB" id="10660445at2759"/>
<dbReference type="Proteomes" id="UP000002009">
    <property type="component" value="Chromosome 13"/>
</dbReference>
<feature type="region of interest" description="Disordered" evidence="1">
    <location>
        <begin position="539"/>
        <end position="577"/>
    </location>
</feature>
<dbReference type="InParanoid" id="C1EFA6"/>
<sequence length="577" mass="63398">MVTKQPAFKDAASAAEVSRWMEMQAAVSRSTSRHSKVLESVLNPGSVPEPDAAPVNPLLPRWSRTLPPQPLRVTRNPEYESIDDPETDAALARVQAEANDEVPVGAALTQAPDGEEESEAKEPMTYANRIATEFMGVDPTTGKQNRVSYDGMGGIKTHYMEIYNSVGDPKNKDVMGPLVKIARPSQSKIALGNQYTESLRGTEETRARWAEKAYVTSKQRMDAPVAAAVGEIPGVAEEKAEARRLFMDNVVATRLYYGDLFNNAGQAAVEAKLADPATSAQEKEDILEALREVHAGVQPLRDRTVSGSVQTHRAGFRPSEQHAKRTKEIAQSIERITGGKQSERAVEARERRKREARAKAAEERTRLEAYKLQAEAEAKQKRENPAGVNCDPARRDAGHVPGRSQVTIGMPNVKSVVPNVSEYVAVTTEVAHGYGKYGKGGEKPEKPVSCPPFGNNWLGETRADRLAYPTPGYLAVPFARAVAPNVNRRAREADAITDLNSTTQRSSYQSRDPREMAEDSKKAREMLAGNKLKRSESFIPLGSKGLMDHPRHQRETKYSKDFAAEPRYAQVRGGETA</sequence>
<name>C1EFA6_MICCC</name>
<dbReference type="AlphaFoldDB" id="C1EFA6"/>
<organism evidence="2 3">
    <name type="scientific">Micromonas commoda (strain RCC299 / NOUM17 / CCMP2709)</name>
    <name type="common">Picoplanktonic green alga</name>
    <dbReference type="NCBI Taxonomy" id="296587"/>
    <lineage>
        <taxon>Eukaryota</taxon>
        <taxon>Viridiplantae</taxon>
        <taxon>Chlorophyta</taxon>
        <taxon>Mamiellophyceae</taxon>
        <taxon>Mamiellales</taxon>
        <taxon>Mamiellaceae</taxon>
        <taxon>Micromonas</taxon>
    </lineage>
</organism>
<proteinExistence type="predicted"/>
<feature type="compositionally biased region" description="Polar residues" evidence="1">
    <location>
        <begin position="498"/>
        <end position="510"/>
    </location>
</feature>
<dbReference type="OMA" id="HIRRAPT"/>
<reference evidence="2 3" key="1">
    <citation type="journal article" date="2009" name="Science">
        <title>Green evolution and dynamic adaptations revealed by genomes of the marine picoeukaryotes Micromonas.</title>
        <authorList>
            <person name="Worden A.Z."/>
            <person name="Lee J.H."/>
            <person name="Mock T."/>
            <person name="Rouze P."/>
            <person name="Simmons M.P."/>
            <person name="Aerts A.L."/>
            <person name="Allen A.E."/>
            <person name="Cuvelier M.L."/>
            <person name="Derelle E."/>
            <person name="Everett M.V."/>
            <person name="Foulon E."/>
            <person name="Grimwood J."/>
            <person name="Gundlach H."/>
            <person name="Henrissat B."/>
            <person name="Napoli C."/>
            <person name="McDonald S.M."/>
            <person name="Parker M.S."/>
            <person name="Rombauts S."/>
            <person name="Salamov A."/>
            <person name="Von Dassow P."/>
            <person name="Badger J.H."/>
            <person name="Coutinho P.M."/>
            <person name="Demir E."/>
            <person name="Dubchak I."/>
            <person name="Gentemann C."/>
            <person name="Eikrem W."/>
            <person name="Gready J.E."/>
            <person name="John U."/>
            <person name="Lanier W."/>
            <person name="Lindquist E.A."/>
            <person name="Lucas S."/>
            <person name="Mayer K.F."/>
            <person name="Moreau H."/>
            <person name="Not F."/>
            <person name="Otillar R."/>
            <person name="Panaud O."/>
            <person name="Pangilinan J."/>
            <person name="Paulsen I."/>
            <person name="Piegu B."/>
            <person name="Poliakov A."/>
            <person name="Robbens S."/>
            <person name="Schmutz J."/>
            <person name="Toulza E."/>
            <person name="Wyss T."/>
            <person name="Zelensky A."/>
            <person name="Zhou K."/>
            <person name="Armbrust E.V."/>
            <person name="Bhattacharya D."/>
            <person name="Goodenough U.W."/>
            <person name="Van de Peer Y."/>
            <person name="Grigoriev I.V."/>
        </authorList>
    </citation>
    <scope>NUCLEOTIDE SEQUENCE [LARGE SCALE GENOMIC DNA]</scope>
    <source>
        <strain evidence="3">RCC299 / NOUM17</strain>
    </source>
</reference>
<feature type="compositionally biased region" description="Basic and acidic residues" evidence="1">
    <location>
        <begin position="511"/>
        <end position="521"/>
    </location>
</feature>
<feature type="region of interest" description="Disordered" evidence="1">
    <location>
        <begin position="375"/>
        <end position="404"/>
    </location>
</feature>
<evidence type="ECO:0000313" key="3">
    <source>
        <dbReference type="Proteomes" id="UP000002009"/>
    </source>
</evidence>
<protein>
    <submittedName>
        <fullName evidence="2">Uncharacterized protein</fullName>
    </submittedName>
</protein>
<dbReference type="KEGG" id="mis:MICPUN_63719"/>
<feature type="compositionally biased region" description="Basic and acidic residues" evidence="1">
    <location>
        <begin position="546"/>
        <end position="564"/>
    </location>
</feature>
<feature type="compositionally biased region" description="Basic and acidic residues" evidence="1">
    <location>
        <begin position="375"/>
        <end position="384"/>
    </location>
</feature>
<evidence type="ECO:0000313" key="2">
    <source>
        <dbReference type="EMBL" id="ACO67057.1"/>
    </source>
</evidence>
<dbReference type="RefSeq" id="XP_002505799.1">
    <property type="nucleotide sequence ID" value="XM_002505753.1"/>
</dbReference>
<accession>C1EFA6</accession>
<feature type="region of interest" description="Disordered" evidence="1">
    <location>
        <begin position="303"/>
        <end position="324"/>
    </location>
</feature>
<keyword evidence="3" id="KW-1185">Reference proteome</keyword>
<feature type="region of interest" description="Disordered" evidence="1">
    <location>
        <begin position="26"/>
        <end position="83"/>
    </location>
</feature>
<evidence type="ECO:0000256" key="1">
    <source>
        <dbReference type="SAM" id="MobiDB-lite"/>
    </source>
</evidence>
<gene>
    <name evidence="2" type="ORF">MICPUN_63719</name>
</gene>